<dbReference type="InterPro" id="IPR051532">
    <property type="entry name" value="Ester_Hydrolysis_Enzymes"/>
</dbReference>
<evidence type="ECO:0000259" key="2">
    <source>
        <dbReference type="Pfam" id="PF13472"/>
    </source>
</evidence>
<dbReference type="InterPro" id="IPR013830">
    <property type="entry name" value="SGNH_hydro"/>
</dbReference>
<reference evidence="3" key="1">
    <citation type="journal article" date="2014" name="Int. J. Syst. Evol. Microbiol.">
        <title>Complete genome sequence of Corynebacterium casei LMG S-19264T (=DSM 44701T), isolated from a smear-ripened cheese.</title>
        <authorList>
            <consortium name="US DOE Joint Genome Institute (JGI-PGF)"/>
            <person name="Walter F."/>
            <person name="Albersmeier A."/>
            <person name="Kalinowski J."/>
            <person name="Ruckert C."/>
        </authorList>
    </citation>
    <scope>NUCLEOTIDE SEQUENCE</scope>
    <source>
        <strain evidence="3">JCM 5069</strain>
    </source>
</reference>
<accession>A0A919L060</accession>
<dbReference type="PANTHER" id="PTHR30383">
    <property type="entry name" value="THIOESTERASE 1/PROTEASE 1/LYSOPHOSPHOLIPASE L1"/>
    <property type="match status" value="1"/>
</dbReference>
<reference evidence="3" key="2">
    <citation type="submission" date="2020-09" db="EMBL/GenBank/DDBJ databases">
        <authorList>
            <person name="Sun Q."/>
            <person name="Ohkuma M."/>
        </authorList>
    </citation>
    <scope>NUCLEOTIDE SEQUENCE</scope>
    <source>
        <strain evidence="3">JCM 5069</strain>
    </source>
</reference>
<evidence type="ECO:0000256" key="1">
    <source>
        <dbReference type="SAM" id="SignalP"/>
    </source>
</evidence>
<dbReference type="Proteomes" id="UP000603708">
    <property type="component" value="Unassembled WGS sequence"/>
</dbReference>
<comment type="caution">
    <text evidence="3">The sequence shown here is derived from an EMBL/GenBank/DDBJ whole genome shotgun (WGS) entry which is preliminary data.</text>
</comment>
<dbReference type="SUPFAM" id="SSF52266">
    <property type="entry name" value="SGNH hydrolase"/>
    <property type="match status" value="1"/>
</dbReference>
<dbReference type="EMBL" id="BNCD01000008">
    <property type="protein sequence ID" value="GHH79108.1"/>
    <property type="molecule type" value="Genomic_DNA"/>
</dbReference>
<protein>
    <recommendedName>
        <fullName evidence="2">SGNH hydrolase-type esterase domain-containing protein</fullName>
    </recommendedName>
</protein>
<dbReference type="InterPro" id="IPR036514">
    <property type="entry name" value="SGNH_hydro_sf"/>
</dbReference>
<dbReference type="AlphaFoldDB" id="A0A919L060"/>
<evidence type="ECO:0000313" key="3">
    <source>
        <dbReference type="EMBL" id="GHH79108.1"/>
    </source>
</evidence>
<keyword evidence="4" id="KW-1185">Reference proteome</keyword>
<keyword evidence="1" id="KW-0732">Signal</keyword>
<feature type="signal peptide" evidence="1">
    <location>
        <begin position="1"/>
        <end position="26"/>
    </location>
</feature>
<dbReference type="CDD" id="cd01833">
    <property type="entry name" value="XynB_like"/>
    <property type="match status" value="1"/>
</dbReference>
<proteinExistence type="predicted"/>
<gene>
    <name evidence="3" type="ORF">GCM10018793_31000</name>
</gene>
<dbReference type="PANTHER" id="PTHR30383:SF5">
    <property type="entry name" value="SGNH HYDROLASE-TYPE ESTERASE DOMAIN-CONTAINING PROTEIN"/>
    <property type="match status" value="1"/>
</dbReference>
<feature type="chain" id="PRO_5038711656" description="SGNH hydrolase-type esterase domain-containing protein" evidence="1">
    <location>
        <begin position="27"/>
        <end position="251"/>
    </location>
</feature>
<organism evidence="3 4">
    <name type="scientific">Streptomyces sulfonofaciens</name>
    <dbReference type="NCBI Taxonomy" id="68272"/>
    <lineage>
        <taxon>Bacteria</taxon>
        <taxon>Bacillati</taxon>
        <taxon>Actinomycetota</taxon>
        <taxon>Actinomycetes</taxon>
        <taxon>Kitasatosporales</taxon>
        <taxon>Streptomycetaceae</taxon>
        <taxon>Streptomyces</taxon>
    </lineage>
</organism>
<dbReference type="GO" id="GO:0004622">
    <property type="term" value="F:phosphatidylcholine lysophospholipase activity"/>
    <property type="evidence" value="ECO:0007669"/>
    <property type="project" value="TreeGrafter"/>
</dbReference>
<dbReference type="Pfam" id="PF13472">
    <property type="entry name" value="Lipase_GDSL_2"/>
    <property type="match status" value="1"/>
</dbReference>
<sequence>MRRFTCVNVMSMLGILLATLVGAVFALPGTAAVAAVPGESNGGVRIMPLGDSITDGFTPYPGGYRVNLWQRLAAGGYRVDFVGSLTNGPAALGDHDHEGHSGWRIDQLDANIVNWLNATDPRTVLLHIGTNDINQNYDVAHAPDRLSALIDHILGTKPGVELFVAQIITEQGEPHASMVNTYNAAIAGVVRSKGSHVHLVDMHSALTAADLADGVHPSKAGYDKMAPVWYDALRSVPASLRPLRASSAANG</sequence>
<name>A0A919L060_9ACTN</name>
<feature type="domain" description="SGNH hydrolase-type esterase" evidence="2">
    <location>
        <begin position="49"/>
        <end position="223"/>
    </location>
</feature>
<dbReference type="Gene3D" id="3.40.50.1110">
    <property type="entry name" value="SGNH hydrolase"/>
    <property type="match status" value="1"/>
</dbReference>
<evidence type="ECO:0000313" key="4">
    <source>
        <dbReference type="Proteomes" id="UP000603708"/>
    </source>
</evidence>